<evidence type="ECO:0000313" key="4">
    <source>
        <dbReference type="Proteomes" id="UP001597173"/>
    </source>
</evidence>
<accession>A0ABW3YWE2</accession>
<comment type="caution">
    <text evidence="3">The sequence shown here is derived from an EMBL/GenBank/DDBJ whole genome shotgun (WGS) entry which is preliminary data.</text>
</comment>
<organism evidence="3 4">
    <name type="scientific">Mycoplana ramosa</name>
    <name type="common">Mycoplana bullata</name>
    <dbReference type="NCBI Taxonomy" id="40837"/>
    <lineage>
        <taxon>Bacteria</taxon>
        <taxon>Pseudomonadati</taxon>
        <taxon>Pseudomonadota</taxon>
        <taxon>Alphaproteobacteria</taxon>
        <taxon>Hyphomicrobiales</taxon>
        <taxon>Rhizobiaceae</taxon>
        <taxon>Mycoplana</taxon>
    </lineage>
</organism>
<feature type="compositionally biased region" description="Polar residues" evidence="1">
    <location>
        <begin position="422"/>
        <end position="434"/>
    </location>
</feature>
<sequence length="735" mass="75769">MADFVAVIRRAVDGLTDNSPDMRGKVYDKARGAVRRQLEAMNPRPSDELVQRQLDKLEKAITEVESEHAEALPAEEAAIEETVPVAIESPEVPEPPETVQPPLQPVVEPAPSEPRAMAEPATVSYVSVEEQEPPITEPAPAFRPEQPEPAVQHWADEAASLPQDVVPAQDETAHPDAAVEAQDQSPAFIGLQPVDEPANDHTAFAEQAAGPLPSEPINDAPAAAAAPDAAGSVAPGMAGGAPAAMAWEWSEVSADTVPDAVTAHEAVAREERAQDFASAEVPAEPPAEWKWPEEATTGELKTEQKNARDNAWGDLEDLIGYQPGKGGGATAATAPDAGPAGVTEAVRNGQRPFRAEPRKRKISFAAIGAAVAAVVVVGGAGAAYWLNRDTVDQVIGDLVAPAATPSGGVADGGSGVAATGDQNQSETAGTQVASVETGKSKFTQRLLADGTEIDEGPAVVAGEITTEEGKSVAEQTTEVASAGATAPAGANGAATATGGGSDAGPAAGGVPASDTSGQVAAGTPGTPTAPGTTQTAATAGATQQPPVGVSQKMFLYEERLGQSAPTAIDGTVVWSKGEESPGGDAKPEPVIHAQVNVPSNGLTAQLTLRRNADKSLPASHLVEIVFALPAEFEGGNIDSVQRVAMKQTEQDRGDPLIAVPAKITEDFHMIALNDFPDAIARNTELLKSRDWIDIPITYRNGRRALITLEKGTTGAEVFNSVMNAWSALGPTANSQ</sequence>
<evidence type="ECO:0000313" key="3">
    <source>
        <dbReference type="EMBL" id="MFD1328234.1"/>
    </source>
</evidence>
<reference evidence="4" key="1">
    <citation type="journal article" date="2019" name="Int. J. Syst. Evol. Microbiol.">
        <title>The Global Catalogue of Microorganisms (GCM) 10K type strain sequencing project: providing services to taxonomists for standard genome sequencing and annotation.</title>
        <authorList>
            <consortium name="The Broad Institute Genomics Platform"/>
            <consortium name="The Broad Institute Genome Sequencing Center for Infectious Disease"/>
            <person name="Wu L."/>
            <person name="Ma J."/>
        </authorList>
    </citation>
    <scope>NUCLEOTIDE SEQUENCE [LARGE SCALE GENOMIC DNA]</scope>
    <source>
        <strain evidence="4">CCUG 55609</strain>
    </source>
</reference>
<evidence type="ECO:0008006" key="5">
    <source>
        <dbReference type="Google" id="ProtNLM"/>
    </source>
</evidence>
<evidence type="ECO:0000256" key="1">
    <source>
        <dbReference type="SAM" id="MobiDB-lite"/>
    </source>
</evidence>
<keyword evidence="2" id="KW-0812">Transmembrane</keyword>
<gene>
    <name evidence="3" type="ORF">ACFQ33_10050</name>
</gene>
<feature type="transmembrane region" description="Helical" evidence="2">
    <location>
        <begin position="362"/>
        <end position="386"/>
    </location>
</feature>
<feature type="region of interest" description="Disordered" evidence="1">
    <location>
        <begin position="464"/>
        <end position="545"/>
    </location>
</feature>
<dbReference type="EMBL" id="JBHTNF010000004">
    <property type="protein sequence ID" value="MFD1328234.1"/>
    <property type="molecule type" value="Genomic_DNA"/>
</dbReference>
<evidence type="ECO:0000256" key="2">
    <source>
        <dbReference type="SAM" id="Phobius"/>
    </source>
</evidence>
<feature type="compositionally biased region" description="Low complexity" evidence="1">
    <location>
        <begin position="503"/>
        <end position="545"/>
    </location>
</feature>
<feature type="region of interest" description="Disordered" evidence="1">
    <location>
        <begin position="127"/>
        <end position="151"/>
    </location>
</feature>
<dbReference type="RefSeq" id="WP_374837865.1">
    <property type="nucleotide sequence ID" value="NZ_JBHEEW010000005.1"/>
</dbReference>
<feature type="compositionally biased region" description="Low complexity" evidence="1">
    <location>
        <begin position="480"/>
        <end position="496"/>
    </location>
</feature>
<feature type="region of interest" description="Disordered" evidence="1">
    <location>
        <begin position="410"/>
        <end position="436"/>
    </location>
</feature>
<name>A0ABW3YWE2_MYCRA</name>
<proteinExistence type="predicted"/>
<keyword evidence="2" id="KW-0472">Membrane</keyword>
<keyword evidence="2" id="KW-1133">Transmembrane helix</keyword>
<dbReference type="Proteomes" id="UP001597173">
    <property type="component" value="Unassembled WGS sequence"/>
</dbReference>
<protein>
    <recommendedName>
        <fullName evidence="5">CheA signal transduction histidine kinase</fullName>
    </recommendedName>
</protein>
<keyword evidence="4" id="KW-1185">Reference proteome</keyword>